<dbReference type="AlphaFoldDB" id="A0A6J6IZ56"/>
<feature type="domain" description="Methyltransferase FkbM" evidence="1">
    <location>
        <begin position="75"/>
        <end position="231"/>
    </location>
</feature>
<organism evidence="2">
    <name type="scientific">freshwater metagenome</name>
    <dbReference type="NCBI Taxonomy" id="449393"/>
    <lineage>
        <taxon>unclassified sequences</taxon>
        <taxon>metagenomes</taxon>
        <taxon>ecological metagenomes</taxon>
    </lineage>
</organism>
<dbReference type="SUPFAM" id="SSF53335">
    <property type="entry name" value="S-adenosyl-L-methionine-dependent methyltransferases"/>
    <property type="match status" value="1"/>
</dbReference>
<evidence type="ECO:0000313" key="2">
    <source>
        <dbReference type="EMBL" id="CAB4629916.1"/>
    </source>
</evidence>
<dbReference type="InterPro" id="IPR006342">
    <property type="entry name" value="FkbM_mtfrase"/>
</dbReference>
<proteinExistence type="predicted"/>
<dbReference type="InterPro" id="IPR052514">
    <property type="entry name" value="SAM-dependent_MTase"/>
</dbReference>
<dbReference type="PANTHER" id="PTHR34203">
    <property type="entry name" value="METHYLTRANSFERASE, FKBM FAMILY PROTEIN"/>
    <property type="match status" value="1"/>
</dbReference>
<sequence>MAWYTFLNRWRIIGLRVFRMAFRDVAVAEINGHRFEIDSSLSLDRELMSRMEPETDLRFALQLAQSVGSEDVFLDVGANAGHWTIPMAKLFKSVFAFEPVPQIYAKLNRNIALNHLSNVSALQLALSDKDGFATFAVRSTYDNFGGLNNGMGSLVQLDSEARQELTVPVDTIDLRFASTVDPVGMIKIDVEGAENLVLRGAQVVLKKHRPIVISEILFRTGESYEKWKSLLERFELFPEDYGQFALVSGELIHLTESNSSHLDDFNLFSVPLEMSATGHFETRSDNQVE</sequence>
<dbReference type="PANTHER" id="PTHR34203:SF15">
    <property type="entry name" value="SLL1173 PROTEIN"/>
    <property type="match status" value="1"/>
</dbReference>
<dbReference type="NCBIfam" id="TIGR01444">
    <property type="entry name" value="fkbM_fam"/>
    <property type="match status" value="1"/>
</dbReference>
<protein>
    <submittedName>
        <fullName evidence="2">Unannotated protein</fullName>
    </submittedName>
</protein>
<gene>
    <name evidence="2" type="ORF">UFOPK2131_00208</name>
</gene>
<dbReference type="EMBL" id="CAEZVT010000007">
    <property type="protein sequence ID" value="CAB4629916.1"/>
    <property type="molecule type" value="Genomic_DNA"/>
</dbReference>
<evidence type="ECO:0000259" key="1">
    <source>
        <dbReference type="Pfam" id="PF05050"/>
    </source>
</evidence>
<dbReference type="InterPro" id="IPR029063">
    <property type="entry name" value="SAM-dependent_MTases_sf"/>
</dbReference>
<name>A0A6J6IZ56_9ZZZZ</name>
<dbReference type="Gene3D" id="3.40.50.150">
    <property type="entry name" value="Vaccinia Virus protein VP39"/>
    <property type="match status" value="1"/>
</dbReference>
<reference evidence="2" key="1">
    <citation type="submission" date="2020-05" db="EMBL/GenBank/DDBJ databases">
        <authorList>
            <person name="Chiriac C."/>
            <person name="Salcher M."/>
            <person name="Ghai R."/>
            <person name="Kavagutti S V."/>
        </authorList>
    </citation>
    <scope>NUCLEOTIDE SEQUENCE</scope>
</reference>
<accession>A0A6J6IZ56</accession>
<dbReference type="Pfam" id="PF05050">
    <property type="entry name" value="Methyltransf_21"/>
    <property type="match status" value="1"/>
</dbReference>